<accession>A0ABR3PSA3</accession>
<evidence type="ECO:0000256" key="6">
    <source>
        <dbReference type="SAM" id="Phobius"/>
    </source>
</evidence>
<dbReference type="PANTHER" id="PTHR12570:SF85">
    <property type="entry name" value="DUF803 DOMAIN MEMBRANE PROTEIN (AFU_ORTHOLOGUE AFUA_1G15880)"/>
    <property type="match status" value="1"/>
</dbReference>
<feature type="compositionally biased region" description="Basic and acidic residues" evidence="5">
    <location>
        <begin position="405"/>
        <end position="416"/>
    </location>
</feature>
<feature type="transmembrane region" description="Helical" evidence="6">
    <location>
        <begin position="117"/>
        <end position="137"/>
    </location>
</feature>
<evidence type="ECO:0008006" key="9">
    <source>
        <dbReference type="Google" id="ProtNLM"/>
    </source>
</evidence>
<feature type="region of interest" description="Disordered" evidence="5">
    <location>
        <begin position="395"/>
        <end position="449"/>
    </location>
</feature>
<evidence type="ECO:0000256" key="4">
    <source>
        <dbReference type="ARBA" id="ARBA00023136"/>
    </source>
</evidence>
<feature type="transmembrane region" description="Helical" evidence="6">
    <location>
        <begin position="257"/>
        <end position="277"/>
    </location>
</feature>
<evidence type="ECO:0000256" key="5">
    <source>
        <dbReference type="SAM" id="MobiDB-lite"/>
    </source>
</evidence>
<dbReference type="GeneID" id="95989998"/>
<feature type="transmembrane region" description="Helical" evidence="6">
    <location>
        <begin position="80"/>
        <end position="110"/>
    </location>
</feature>
<keyword evidence="4 6" id="KW-0472">Membrane</keyword>
<feature type="compositionally biased region" description="Basic and acidic residues" evidence="5">
    <location>
        <begin position="423"/>
        <end position="442"/>
    </location>
</feature>
<dbReference type="PANTHER" id="PTHR12570">
    <property type="match status" value="1"/>
</dbReference>
<name>A0ABR3PSA3_9TREE</name>
<feature type="transmembrane region" description="Helical" evidence="6">
    <location>
        <begin position="185"/>
        <end position="207"/>
    </location>
</feature>
<evidence type="ECO:0000313" key="7">
    <source>
        <dbReference type="EMBL" id="KAL1405326.1"/>
    </source>
</evidence>
<dbReference type="InterPro" id="IPR008521">
    <property type="entry name" value="Mg_trans_NIPA"/>
</dbReference>
<sequence length="449" mass="49275">MVQDKYIGLALAFSSSGLIGTSFIITKKGLNDAARKPPVDYPHSHQRQTGPRNASEDFAYLRNPIWWAGMITSEWKVANFAAYTFAPAILVTPLGAMSVIIGAILASFLLDEKLGRLGVLGCASCIIGSVIIVLHAPSDPEVETVDKILEYAAKAPFLAYITFVAIFSTYMIFRVAPVHGTKNPMVYLSICSLVGSVSVMAIKAFGIALKLTFAGKNQLTHVSTYLFGFTVVGCILVQMNYFNKALDTFSTNVVNPIYYVFFTTATITASAILFQGFNTTDVVNTISLICGFLVIFMGVYLLNISRQPEKPTHHHSSSLETGFMNPRMSMSGRVSMESQGLPIWNYGSNGTAPASYAPDGSQNGSSHGRRSRLFQQQNSTLFNAFEEEGMALTQLDEEEESGDERDERNDANRDQPTRTLVGSRRERGSRDRSREREADGGRHPAYQDA</sequence>
<feature type="transmembrane region" description="Helical" evidence="6">
    <location>
        <begin position="283"/>
        <end position="302"/>
    </location>
</feature>
<dbReference type="RefSeq" id="XP_069205270.1">
    <property type="nucleotide sequence ID" value="XM_069357333.1"/>
</dbReference>
<feature type="transmembrane region" description="Helical" evidence="6">
    <location>
        <begin position="157"/>
        <end position="173"/>
    </location>
</feature>
<protein>
    <recommendedName>
        <fullName evidence="9">Magnesium transporter</fullName>
    </recommendedName>
</protein>
<feature type="transmembrane region" description="Helical" evidence="6">
    <location>
        <begin position="219"/>
        <end position="237"/>
    </location>
</feature>
<feature type="compositionally biased region" description="Acidic residues" evidence="5">
    <location>
        <begin position="395"/>
        <end position="404"/>
    </location>
</feature>
<dbReference type="InterPro" id="IPR037185">
    <property type="entry name" value="EmrE-like"/>
</dbReference>
<evidence type="ECO:0000256" key="1">
    <source>
        <dbReference type="ARBA" id="ARBA00004141"/>
    </source>
</evidence>
<gene>
    <name evidence="7" type="ORF">Q8F55_008955</name>
</gene>
<keyword evidence="2 6" id="KW-0812">Transmembrane</keyword>
<organism evidence="7 8">
    <name type="scientific">Vanrija albida</name>
    <dbReference type="NCBI Taxonomy" id="181172"/>
    <lineage>
        <taxon>Eukaryota</taxon>
        <taxon>Fungi</taxon>
        <taxon>Dikarya</taxon>
        <taxon>Basidiomycota</taxon>
        <taxon>Agaricomycotina</taxon>
        <taxon>Tremellomycetes</taxon>
        <taxon>Trichosporonales</taxon>
        <taxon>Trichosporonaceae</taxon>
        <taxon>Vanrija</taxon>
    </lineage>
</organism>
<reference evidence="7 8" key="1">
    <citation type="submission" date="2023-08" db="EMBL/GenBank/DDBJ databases">
        <title>Annotated Genome Sequence of Vanrija albida AlHP1.</title>
        <authorList>
            <person name="Herzog R."/>
        </authorList>
    </citation>
    <scope>NUCLEOTIDE SEQUENCE [LARGE SCALE GENOMIC DNA]</scope>
    <source>
        <strain evidence="7 8">AlHP1</strain>
    </source>
</reference>
<dbReference type="Proteomes" id="UP001565368">
    <property type="component" value="Unassembled WGS sequence"/>
</dbReference>
<dbReference type="SUPFAM" id="SSF103481">
    <property type="entry name" value="Multidrug resistance efflux transporter EmrE"/>
    <property type="match status" value="1"/>
</dbReference>
<evidence type="ECO:0000313" key="8">
    <source>
        <dbReference type="Proteomes" id="UP001565368"/>
    </source>
</evidence>
<keyword evidence="8" id="KW-1185">Reference proteome</keyword>
<dbReference type="EMBL" id="JBBXJM010000007">
    <property type="protein sequence ID" value="KAL1405326.1"/>
    <property type="molecule type" value="Genomic_DNA"/>
</dbReference>
<evidence type="ECO:0000256" key="2">
    <source>
        <dbReference type="ARBA" id="ARBA00022692"/>
    </source>
</evidence>
<dbReference type="Pfam" id="PF05653">
    <property type="entry name" value="Mg_trans_NIPA"/>
    <property type="match status" value="1"/>
</dbReference>
<comment type="caution">
    <text evidence="7">The sequence shown here is derived from an EMBL/GenBank/DDBJ whole genome shotgun (WGS) entry which is preliminary data.</text>
</comment>
<comment type="subcellular location">
    <subcellularLocation>
        <location evidence="1">Membrane</location>
        <topology evidence="1">Multi-pass membrane protein</topology>
    </subcellularLocation>
</comment>
<evidence type="ECO:0000256" key="3">
    <source>
        <dbReference type="ARBA" id="ARBA00022989"/>
    </source>
</evidence>
<proteinExistence type="predicted"/>
<keyword evidence="3 6" id="KW-1133">Transmembrane helix</keyword>
<feature type="transmembrane region" description="Helical" evidence="6">
    <location>
        <begin position="7"/>
        <end position="25"/>
    </location>
</feature>